<organism evidence="2 3">
    <name type="scientific">Psophocarpus tetragonolobus</name>
    <name type="common">Winged bean</name>
    <name type="synonym">Dolichos tetragonolobus</name>
    <dbReference type="NCBI Taxonomy" id="3891"/>
    <lineage>
        <taxon>Eukaryota</taxon>
        <taxon>Viridiplantae</taxon>
        <taxon>Streptophyta</taxon>
        <taxon>Embryophyta</taxon>
        <taxon>Tracheophyta</taxon>
        <taxon>Spermatophyta</taxon>
        <taxon>Magnoliopsida</taxon>
        <taxon>eudicotyledons</taxon>
        <taxon>Gunneridae</taxon>
        <taxon>Pentapetalae</taxon>
        <taxon>rosids</taxon>
        <taxon>fabids</taxon>
        <taxon>Fabales</taxon>
        <taxon>Fabaceae</taxon>
        <taxon>Papilionoideae</taxon>
        <taxon>50 kb inversion clade</taxon>
        <taxon>NPAAA clade</taxon>
        <taxon>indigoferoid/millettioid clade</taxon>
        <taxon>Phaseoleae</taxon>
        <taxon>Psophocarpus</taxon>
    </lineage>
</organism>
<accession>A0AAN9RX02</accession>
<comment type="caution">
    <text evidence="2">The sequence shown here is derived from an EMBL/GenBank/DDBJ whole genome shotgun (WGS) entry which is preliminary data.</text>
</comment>
<reference evidence="2 3" key="1">
    <citation type="submission" date="2024-01" db="EMBL/GenBank/DDBJ databases">
        <title>The genomes of 5 underutilized Papilionoideae crops provide insights into root nodulation and disease resistanc.</title>
        <authorList>
            <person name="Jiang F."/>
        </authorList>
    </citation>
    <scope>NUCLEOTIDE SEQUENCE [LARGE SCALE GENOMIC DNA]</scope>
    <source>
        <strain evidence="2">DUOXIRENSHENG_FW03</strain>
        <tissue evidence="2">Leaves</tissue>
    </source>
</reference>
<evidence type="ECO:0000313" key="2">
    <source>
        <dbReference type="EMBL" id="KAK7384528.1"/>
    </source>
</evidence>
<evidence type="ECO:0000256" key="1">
    <source>
        <dbReference type="SAM" id="MobiDB-lite"/>
    </source>
</evidence>
<proteinExistence type="predicted"/>
<dbReference type="Proteomes" id="UP001386955">
    <property type="component" value="Unassembled WGS sequence"/>
</dbReference>
<evidence type="ECO:0000313" key="3">
    <source>
        <dbReference type="Proteomes" id="UP001386955"/>
    </source>
</evidence>
<feature type="compositionally biased region" description="Low complexity" evidence="1">
    <location>
        <begin position="55"/>
        <end position="74"/>
    </location>
</feature>
<feature type="compositionally biased region" description="Basic residues" evidence="1">
    <location>
        <begin position="75"/>
        <end position="113"/>
    </location>
</feature>
<gene>
    <name evidence="2" type="ORF">VNO78_30224</name>
</gene>
<dbReference type="EMBL" id="JAYMYS010000008">
    <property type="protein sequence ID" value="KAK7384528.1"/>
    <property type="molecule type" value="Genomic_DNA"/>
</dbReference>
<feature type="compositionally biased region" description="Basic residues" evidence="1">
    <location>
        <begin position="18"/>
        <end position="30"/>
    </location>
</feature>
<dbReference type="AlphaFoldDB" id="A0AAN9RX02"/>
<keyword evidence="3" id="KW-1185">Reference proteome</keyword>
<name>A0AAN9RX02_PSOTE</name>
<sequence>MHERPGARAPSPWQAARARAHQRPGRHVARARTSALAGSARARTSALTGSARAHTSALAGSARARTSALAGSARARARKRPGRQRAHQRPGRQRARARAHQRPGRQRARARTSARARAPACTILGVSICLHAIGIVGCGWPVGVDSSERDGVVRIGPCVAYLFKVLCRLCYDSVRTSLGSRRN</sequence>
<protein>
    <submittedName>
        <fullName evidence="2">Uncharacterized protein</fullName>
    </submittedName>
</protein>
<feature type="region of interest" description="Disordered" evidence="1">
    <location>
        <begin position="1"/>
        <end position="113"/>
    </location>
</feature>